<dbReference type="Pfam" id="PF26003">
    <property type="entry name" value="Integrase_N_phage"/>
    <property type="match status" value="1"/>
</dbReference>
<comment type="similarity">
    <text evidence="1">Belongs to the 'phage' integrase family.</text>
</comment>
<dbReference type="InterPro" id="IPR058717">
    <property type="entry name" value="Phage_L5_Integrase_N"/>
</dbReference>
<dbReference type="Gene3D" id="1.10.150.130">
    <property type="match status" value="1"/>
</dbReference>
<dbReference type="PROSITE" id="PS51898">
    <property type="entry name" value="TYR_RECOMBINASE"/>
    <property type="match status" value="1"/>
</dbReference>
<dbReference type="InterPro" id="IPR002104">
    <property type="entry name" value="Integrase_catalytic"/>
</dbReference>
<evidence type="ECO:0000256" key="3">
    <source>
        <dbReference type="ARBA" id="ARBA00023125"/>
    </source>
</evidence>
<keyword evidence="3" id="KW-0238">DNA-binding</keyword>
<dbReference type="EMBL" id="JAWLKF010000003">
    <property type="protein sequence ID" value="MDV6302676.1"/>
    <property type="molecule type" value="Genomic_DNA"/>
</dbReference>
<dbReference type="InterPro" id="IPR013762">
    <property type="entry name" value="Integrase-like_cat_sf"/>
</dbReference>
<organism evidence="6 7">
    <name type="scientific">Rhodococcus cerastii</name>
    <dbReference type="NCBI Taxonomy" id="908616"/>
    <lineage>
        <taxon>Bacteria</taxon>
        <taxon>Bacillati</taxon>
        <taxon>Actinomycetota</taxon>
        <taxon>Actinomycetes</taxon>
        <taxon>Mycobacteriales</taxon>
        <taxon>Nocardiaceae</taxon>
        <taxon>Rhodococcus</taxon>
    </lineage>
</organism>
<keyword evidence="4" id="KW-0233">DNA recombination</keyword>
<dbReference type="InterPro" id="IPR010998">
    <property type="entry name" value="Integrase_recombinase_N"/>
</dbReference>
<accession>A0ABU4CYZ0</accession>
<keyword evidence="2" id="KW-0229">DNA integration</keyword>
<reference evidence="6 7" key="1">
    <citation type="submission" date="2023-10" db="EMBL/GenBank/DDBJ databases">
        <title>Development of a sustainable strategy for remediation of hydrocarbon-contaminated territories based on the waste exchange concept.</title>
        <authorList>
            <person name="Krivoruchko A."/>
        </authorList>
    </citation>
    <scope>NUCLEOTIDE SEQUENCE [LARGE SCALE GENOMIC DNA]</scope>
    <source>
        <strain evidence="6 7">IEGM 1327</strain>
    </source>
</reference>
<comment type="caution">
    <text evidence="6">The sequence shown here is derived from an EMBL/GenBank/DDBJ whole genome shotgun (WGS) entry which is preliminary data.</text>
</comment>
<evidence type="ECO:0000256" key="4">
    <source>
        <dbReference type="ARBA" id="ARBA00023172"/>
    </source>
</evidence>
<name>A0ABU4CYZ0_9NOCA</name>
<dbReference type="InterPro" id="IPR050090">
    <property type="entry name" value="Tyrosine_recombinase_XerCD"/>
</dbReference>
<evidence type="ECO:0000313" key="7">
    <source>
        <dbReference type="Proteomes" id="UP001186104"/>
    </source>
</evidence>
<dbReference type="SUPFAM" id="SSF56349">
    <property type="entry name" value="DNA breaking-rejoining enzymes"/>
    <property type="match status" value="1"/>
</dbReference>
<protein>
    <submittedName>
        <fullName evidence="6">Site-specific integrase</fullName>
    </submittedName>
</protein>
<dbReference type="PANTHER" id="PTHR30349">
    <property type="entry name" value="PHAGE INTEGRASE-RELATED"/>
    <property type="match status" value="1"/>
</dbReference>
<dbReference type="Pfam" id="PF00589">
    <property type="entry name" value="Phage_integrase"/>
    <property type="match status" value="1"/>
</dbReference>
<dbReference type="Gene3D" id="1.10.443.10">
    <property type="entry name" value="Intergrase catalytic core"/>
    <property type="match status" value="1"/>
</dbReference>
<dbReference type="RefSeq" id="WP_317532815.1">
    <property type="nucleotide sequence ID" value="NZ_JAWLKF010000003.1"/>
</dbReference>
<evidence type="ECO:0000256" key="1">
    <source>
        <dbReference type="ARBA" id="ARBA00008857"/>
    </source>
</evidence>
<keyword evidence="7" id="KW-1185">Reference proteome</keyword>
<sequence length="368" mass="40251">MAVRRRNSWGTAKKLPSGKWRASFVGPDKVRYAAPKTYTAKVDALAWLARERVRIETEGPKWRPPGAVAEAGEKLADYADRWVDERRNKSGQPLRPRTAQLYRDLLRLHINPVLGDLEVSAISSAVIRSWHQGLTTGTTRKAHTYSLLHAILASAAADDVIESNPAKIRGAMSSSTERTVEPLTADELDALAAEMPEHLRVPVLVMGWCGLRVGEMRAVLRSDVADDGSVIRVNKAASYRSGEWHCGAPKTKAGIRTVAVPPHIRPALAAGLPIGADALVFPSLIGGDFLGDWELRRPFKDAAERLGHKDLRIHDLRHTGATLAAQHGATTAELMRRIGHSTPSMALRYQHAADARDAELAQRLSTGR</sequence>
<dbReference type="Proteomes" id="UP001186104">
    <property type="component" value="Unassembled WGS sequence"/>
</dbReference>
<feature type="domain" description="Tyr recombinase" evidence="5">
    <location>
        <begin position="178"/>
        <end position="362"/>
    </location>
</feature>
<dbReference type="CDD" id="cd01189">
    <property type="entry name" value="INT_ICEBs1_C_like"/>
    <property type="match status" value="1"/>
</dbReference>
<dbReference type="InterPro" id="IPR004107">
    <property type="entry name" value="Integrase_SAM-like_N"/>
</dbReference>
<evidence type="ECO:0000259" key="5">
    <source>
        <dbReference type="PROSITE" id="PS51898"/>
    </source>
</evidence>
<dbReference type="InterPro" id="IPR011010">
    <property type="entry name" value="DNA_brk_join_enz"/>
</dbReference>
<dbReference type="PANTHER" id="PTHR30349:SF64">
    <property type="entry name" value="PROPHAGE INTEGRASE INTD-RELATED"/>
    <property type="match status" value="1"/>
</dbReference>
<gene>
    <name evidence="6" type="ORF">R3P93_08910</name>
</gene>
<evidence type="ECO:0000313" key="6">
    <source>
        <dbReference type="EMBL" id="MDV6302676.1"/>
    </source>
</evidence>
<dbReference type="Pfam" id="PF14659">
    <property type="entry name" value="Phage_int_SAM_3"/>
    <property type="match status" value="1"/>
</dbReference>
<proteinExistence type="inferred from homology"/>
<evidence type="ECO:0000256" key="2">
    <source>
        <dbReference type="ARBA" id="ARBA00022908"/>
    </source>
</evidence>